<dbReference type="InterPro" id="IPR012337">
    <property type="entry name" value="RNaseH-like_sf"/>
</dbReference>
<dbReference type="CDD" id="cd09274">
    <property type="entry name" value="RNase_HI_RT_Ty3"/>
    <property type="match status" value="1"/>
</dbReference>
<dbReference type="Gene3D" id="3.30.70.270">
    <property type="match status" value="2"/>
</dbReference>
<keyword evidence="5" id="KW-0378">Hydrolase</keyword>
<keyword evidence="4" id="KW-0255">Endonuclease</keyword>
<keyword evidence="2" id="KW-0548">Nucleotidyltransferase</keyword>
<feature type="compositionally biased region" description="Low complexity" evidence="7">
    <location>
        <begin position="912"/>
        <end position="921"/>
    </location>
</feature>
<dbReference type="FunFam" id="3.30.70.270:FF:000020">
    <property type="entry name" value="Transposon Tf2-6 polyprotein-like Protein"/>
    <property type="match status" value="1"/>
</dbReference>
<dbReference type="OrthoDB" id="779668at2759"/>
<dbReference type="InterPro" id="IPR041373">
    <property type="entry name" value="RT_RNaseH"/>
</dbReference>
<evidence type="ECO:0000256" key="5">
    <source>
        <dbReference type="ARBA" id="ARBA00022801"/>
    </source>
</evidence>
<dbReference type="Pfam" id="PF24626">
    <property type="entry name" value="SH3_Tf2-1"/>
    <property type="match status" value="1"/>
</dbReference>
<gene>
    <name evidence="9" type="ORF">SI8410_07009796</name>
</gene>
<dbReference type="Gene3D" id="3.10.10.10">
    <property type="entry name" value="HIV Type 1 Reverse Transcriptase, subunit A, domain 1"/>
    <property type="match status" value="1"/>
</dbReference>
<dbReference type="GO" id="GO:0003676">
    <property type="term" value="F:nucleic acid binding"/>
    <property type="evidence" value="ECO:0007669"/>
    <property type="project" value="InterPro"/>
</dbReference>
<dbReference type="EMBL" id="LR746270">
    <property type="protein sequence ID" value="CAA7399126.1"/>
    <property type="molecule type" value="Genomic_DNA"/>
</dbReference>
<dbReference type="AlphaFoldDB" id="A0A7I8KP83"/>
<dbReference type="InterPro" id="IPR056924">
    <property type="entry name" value="SH3_Tf2-1"/>
</dbReference>
<feature type="domain" description="Integrase catalytic" evidence="8">
    <location>
        <begin position="550"/>
        <end position="710"/>
    </location>
</feature>
<dbReference type="PROSITE" id="PS50994">
    <property type="entry name" value="INTEGRASE"/>
    <property type="match status" value="1"/>
</dbReference>
<dbReference type="Pfam" id="PF17917">
    <property type="entry name" value="RT_RNaseH"/>
    <property type="match status" value="1"/>
</dbReference>
<keyword evidence="1" id="KW-0808">Transferase</keyword>
<reference evidence="9" key="1">
    <citation type="submission" date="2020-02" db="EMBL/GenBank/DDBJ databases">
        <authorList>
            <person name="Scholz U."/>
            <person name="Mascher M."/>
            <person name="Fiebig A."/>
        </authorList>
    </citation>
    <scope>NUCLEOTIDE SEQUENCE</scope>
</reference>
<dbReference type="InterPro" id="IPR043128">
    <property type="entry name" value="Rev_trsase/Diguanyl_cyclase"/>
</dbReference>
<accession>A0A7I8KP83</accession>
<dbReference type="GO" id="GO:0015074">
    <property type="term" value="P:DNA integration"/>
    <property type="evidence" value="ECO:0007669"/>
    <property type="project" value="InterPro"/>
</dbReference>
<sequence length="962" mass="109912">MSQCPSSNLLIEIEELGSGSHKDDVPSRIGLIMMKGPVFQHEITLDIDESLTCFAFTLDMRDDTTLTPPSPEVEGILSEYADILPEELPRELPPLRHIQHAIDLVSKASLLNLPHYRMEPAKYEELSRQVHELLDKGLIQPSLSPCAIPALLAPKKDGTWRMCCDNLAINKITVKYHFSIPELQDLFNMMTRATIFSKIDLHSGYHQVKIRLGDEVMLFGLSNVPSTFQRLMNEVLRPFIGKFVVVYFDNILVFEALRQEKLYAYPKKCSFFTSEVTFLDFVISERGVSADPKKVRAIVTWPRPDSMHAIRSFIGLVTFYRRFIGDFSSVTTPLTDCLKKETFLWTEAIEQAFDRVKALITQAPILRLLDFGKVFEVACDASGVGIRGVLSQEGHLIKYFREKLNDVRLRYSTYDREFYTVIQALKHWRHYLLYKEFVLFSDHEALKYLHSQRKLSNRYTRWKGKENMMVDALSRQVHLLNLVKVQVTRFESLLDSYADCPDFSHILRDFLVANGCLFFRSRLCIPCTSLRDFLTWECHVGGLFGHFDCDKTIAVVEYYMDFVLGLSRTARQHDSIMVVVDRFSKMAHFVPCSKTSDASKVASLYFREIVRLRGLPKSIVSDRDVWFTSHFWRTLWSLLGTKLKFSTTYHPQTDAQTEVVNCSLGNLLRSLVGESLTTWDLIIPRAEFAYNSSTNRTTSMSPFEIAHGLAPYKPLDPVPLDHHIRVFEDGVAFAQHVSQNALYKQAADMHCRPQIFQVGDHVMVRMRPEYYAPGSTTKLHACSAGPFRVLSRIGKNAYAVDIPPSWGISSTFNVMDLASQQAPPLASDIEPSSTGPFSKREFAMESTPPILPPDWHERVEKILREVIDFIGDGVSWRFLVRWQSHLSEDDAWISEADLERLRLDLLEPLPSPLANSSESSSFDPGRIDGEWDPSPSAQETPAVRVHLDQRVKTKEPGFRYTA</sequence>
<dbReference type="InterPro" id="IPR050951">
    <property type="entry name" value="Retrovirus_Pol_polyprotein"/>
</dbReference>
<dbReference type="InterPro" id="IPR036397">
    <property type="entry name" value="RNaseH_sf"/>
</dbReference>
<dbReference type="Proteomes" id="UP000663760">
    <property type="component" value="Chromosome 7"/>
</dbReference>
<dbReference type="PANTHER" id="PTHR37984">
    <property type="entry name" value="PROTEIN CBG26694"/>
    <property type="match status" value="1"/>
</dbReference>
<name>A0A7I8KP83_SPIIN</name>
<proteinExistence type="predicted"/>
<dbReference type="CDD" id="cd01647">
    <property type="entry name" value="RT_LTR"/>
    <property type="match status" value="1"/>
</dbReference>
<evidence type="ECO:0000313" key="10">
    <source>
        <dbReference type="Proteomes" id="UP000663760"/>
    </source>
</evidence>
<dbReference type="Gene3D" id="3.30.420.10">
    <property type="entry name" value="Ribonuclease H-like superfamily/Ribonuclease H"/>
    <property type="match status" value="1"/>
</dbReference>
<dbReference type="GO" id="GO:0016787">
    <property type="term" value="F:hydrolase activity"/>
    <property type="evidence" value="ECO:0007669"/>
    <property type="project" value="UniProtKB-KW"/>
</dbReference>
<evidence type="ECO:0000256" key="1">
    <source>
        <dbReference type="ARBA" id="ARBA00022679"/>
    </source>
</evidence>
<evidence type="ECO:0000256" key="4">
    <source>
        <dbReference type="ARBA" id="ARBA00022759"/>
    </source>
</evidence>
<dbReference type="InterPro" id="IPR043502">
    <property type="entry name" value="DNA/RNA_pol_sf"/>
</dbReference>
<protein>
    <recommendedName>
        <fullName evidence="8">Integrase catalytic domain-containing protein</fullName>
    </recommendedName>
</protein>
<evidence type="ECO:0000259" key="8">
    <source>
        <dbReference type="PROSITE" id="PS50994"/>
    </source>
</evidence>
<dbReference type="GO" id="GO:0004519">
    <property type="term" value="F:endonuclease activity"/>
    <property type="evidence" value="ECO:0007669"/>
    <property type="project" value="UniProtKB-KW"/>
</dbReference>
<dbReference type="SUPFAM" id="SSF56672">
    <property type="entry name" value="DNA/RNA polymerases"/>
    <property type="match status" value="1"/>
</dbReference>
<feature type="region of interest" description="Disordered" evidence="7">
    <location>
        <begin position="912"/>
        <end position="948"/>
    </location>
</feature>
<organism evidence="9 10">
    <name type="scientific">Spirodela intermedia</name>
    <name type="common">Intermediate duckweed</name>
    <dbReference type="NCBI Taxonomy" id="51605"/>
    <lineage>
        <taxon>Eukaryota</taxon>
        <taxon>Viridiplantae</taxon>
        <taxon>Streptophyta</taxon>
        <taxon>Embryophyta</taxon>
        <taxon>Tracheophyta</taxon>
        <taxon>Spermatophyta</taxon>
        <taxon>Magnoliopsida</taxon>
        <taxon>Liliopsida</taxon>
        <taxon>Araceae</taxon>
        <taxon>Lemnoideae</taxon>
        <taxon>Spirodela</taxon>
    </lineage>
</organism>
<evidence type="ECO:0000256" key="2">
    <source>
        <dbReference type="ARBA" id="ARBA00022695"/>
    </source>
</evidence>
<dbReference type="GO" id="GO:0003964">
    <property type="term" value="F:RNA-directed DNA polymerase activity"/>
    <property type="evidence" value="ECO:0007669"/>
    <property type="project" value="UniProtKB-KW"/>
</dbReference>
<evidence type="ECO:0000256" key="3">
    <source>
        <dbReference type="ARBA" id="ARBA00022722"/>
    </source>
</evidence>
<keyword evidence="6" id="KW-0695">RNA-directed DNA polymerase</keyword>
<evidence type="ECO:0000256" key="6">
    <source>
        <dbReference type="ARBA" id="ARBA00022918"/>
    </source>
</evidence>
<dbReference type="SUPFAM" id="SSF53098">
    <property type="entry name" value="Ribonuclease H-like"/>
    <property type="match status" value="1"/>
</dbReference>
<dbReference type="InterPro" id="IPR001584">
    <property type="entry name" value="Integrase_cat-core"/>
</dbReference>
<evidence type="ECO:0000256" key="7">
    <source>
        <dbReference type="SAM" id="MobiDB-lite"/>
    </source>
</evidence>
<keyword evidence="10" id="KW-1185">Reference proteome</keyword>
<evidence type="ECO:0000313" key="9">
    <source>
        <dbReference type="EMBL" id="CAA7399126.1"/>
    </source>
</evidence>
<keyword evidence="3" id="KW-0540">Nuclease</keyword>
<dbReference type="PANTHER" id="PTHR37984:SF5">
    <property type="entry name" value="PROTEIN NYNRIN-LIKE"/>
    <property type="match status" value="1"/>
</dbReference>